<feature type="region of interest" description="Disordered" evidence="2">
    <location>
        <begin position="1755"/>
        <end position="1790"/>
    </location>
</feature>
<feature type="compositionally biased region" description="Basic and acidic residues" evidence="2">
    <location>
        <begin position="3608"/>
        <end position="3617"/>
    </location>
</feature>
<feature type="domain" description="C2H2-type" evidence="3">
    <location>
        <begin position="193"/>
        <end position="221"/>
    </location>
</feature>
<feature type="region of interest" description="Disordered" evidence="2">
    <location>
        <begin position="534"/>
        <end position="569"/>
    </location>
</feature>
<feature type="compositionally biased region" description="Polar residues" evidence="2">
    <location>
        <begin position="2790"/>
        <end position="2812"/>
    </location>
</feature>
<feature type="region of interest" description="Disordered" evidence="2">
    <location>
        <begin position="4513"/>
        <end position="4591"/>
    </location>
</feature>
<feature type="compositionally biased region" description="Low complexity" evidence="2">
    <location>
        <begin position="88"/>
        <end position="100"/>
    </location>
</feature>
<feature type="region of interest" description="Disordered" evidence="2">
    <location>
        <begin position="2142"/>
        <end position="2166"/>
    </location>
</feature>
<feature type="compositionally biased region" description="Basic and acidic residues" evidence="2">
    <location>
        <begin position="1243"/>
        <end position="1253"/>
    </location>
</feature>
<feature type="compositionally biased region" description="Polar residues" evidence="2">
    <location>
        <begin position="1266"/>
        <end position="1275"/>
    </location>
</feature>
<dbReference type="PROSITE" id="PS00028">
    <property type="entry name" value="ZINC_FINGER_C2H2_1"/>
    <property type="match status" value="4"/>
</dbReference>
<feature type="compositionally biased region" description="Basic and acidic residues" evidence="2">
    <location>
        <begin position="4735"/>
        <end position="4763"/>
    </location>
</feature>
<feature type="compositionally biased region" description="Polar residues" evidence="2">
    <location>
        <begin position="3956"/>
        <end position="3980"/>
    </location>
</feature>
<feature type="compositionally biased region" description="Polar residues" evidence="2">
    <location>
        <begin position="1599"/>
        <end position="1621"/>
    </location>
</feature>
<evidence type="ECO:0000313" key="4">
    <source>
        <dbReference type="EnsemblMetazoa" id="AFUN020368-PA"/>
    </source>
</evidence>
<feature type="compositionally biased region" description="Basic and acidic residues" evidence="2">
    <location>
        <begin position="2412"/>
        <end position="2421"/>
    </location>
</feature>
<dbReference type="EnsemblMetazoa" id="AFUN020368-RA">
    <property type="protein sequence ID" value="AFUN020368-PA"/>
    <property type="gene ID" value="AFUN020368"/>
</dbReference>
<accession>A0A4Y0BK62</accession>
<feature type="compositionally biased region" description="Basic and acidic residues" evidence="2">
    <location>
        <begin position="1400"/>
        <end position="1409"/>
    </location>
</feature>
<feature type="compositionally biased region" description="Basic residues" evidence="2">
    <location>
        <begin position="3505"/>
        <end position="3527"/>
    </location>
</feature>
<feature type="region of interest" description="Disordered" evidence="2">
    <location>
        <begin position="3953"/>
        <end position="4017"/>
    </location>
</feature>
<dbReference type="VEuPathDB" id="VectorBase:AFUN2_005337"/>
<feature type="region of interest" description="Disordered" evidence="2">
    <location>
        <begin position="3782"/>
        <end position="3836"/>
    </location>
</feature>
<feature type="region of interest" description="Disordered" evidence="2">
    <location>
        <begin position="1706"/>
        <end position="1730"/>
    </location>
</feature>
<feature type="compositionally biased region" description="Polar residues" evidence="2">
    <location>
        <begin position="3791"/>
        <end position="3801"/>
    </location>
</feature>
<evidence type="ECO:0000256" key="2">
    <source>
        <dbReference type="SAM" id="MobiDB-lite"/>
    </source>
</evidence>
<feature type="compositionally biased region" description="Polar residues" evidence="2">
    <location>
        <begin position="4049"/>
        <end position="4085"/>
    </location>
</feature>
<feature type="compositionally biased region" description="Polar residues" evidence="2">
    <location>
        <begin position="1388"/>
        <end position="1398"/>
    </location>
</feature>
<dbReference type="PROSITE" id="PS50157">
    <property type="entry name" value="ZINC_FINGER_C2H2_2"/>
    <property type="match status" value="3"/>
</dbReference>
<feature type="compositionally biased region" description="Low complexity" evidence="2">
    <location>
        <begin position="4766"/>
        <end position="4777"/>
    </location>
</feature>
<dbReference type="InterPro" id="IPR013087">
    <property type="entry name" value="Znf_C2H2_type"/>
</dbReference>
<evidence type="ECO:0000259" key="3">
    <source>
        <dbReference type="PROSITE" id="PS50157"/>
    </source>
</evidence>
<feature type="compositionally biased region" description="Polar residues" evidence="2">
    <location>
        <begin position="4525"/>
        <end position="4543"/>
    </location>
</feature>
<feature type="region of interest" description="Disordered" evidence="2">
    <location>
        <begin position="3603"/>
        <end position="3637"/>
    </location>
</feature>
<feature type="compositionally biased region" description="Basic and acidic residues" evidence="2">
    <location>
        <begin position="4692"/>
        <end position="4712"/>
    </location>
</feature>
<feature type="region of interest" description="Disordered" evidence="2">
    <location>
        <begin position="152"/>
        <end position="184"/>
    </location>
</feature>
<feature type="region of interest" description="Disordered" evidence="2">
    <location>
        <begin position="4047"/>
        <end position="4140"/>
    </location>
</feature>
<feature type="compositionally biased region" description="Polar residues" evidence="2">
    <location>
        <begin position="3990"/>
        <end position="4000"/>
    </location>
</feature>
<organism evidence="4">
    <name type="scientific">Anopheles funestus</name>
    <name type="common">African malaria mosquito</name>
    <dbReference type="NCBI Taxonomy" id="62324"/>
    <lineage>
        <taxon>Eukaryota</taxon>
        <taxon>Metazoa</taxon>
        <taxon>Ecdysozoa</taxon>
        <taxon>Arthropoda</taxon>
        <taxon>Hexapoda</taxon>
        <taxon>Insecta</taxon>
        <taxon>Pterygota</taxon>
        <taxon>Neoptera</taxon>
        <taxon>Endopterygota</taxon>
        <taxon>Diptera</taxon>
        <taxon>Nematocera</taxon>
        <taxon>Culicoidea</taxon>
        <taxon>Culicidae</taxon>
        <taxon>Anophelinae</taxon>
        <taxon>Anopheles</taxon>
    </lineage>
</organism>
<feature type="region of interest" description="Disordered" evidence="2">
    <location>
        <begin position="1918"/>
        <end position="1946"/>
    </location>
</feature>
<feature type="region of interest" description="Disordered" evidence="2">
    <location>
        <begin position="77"/>
        <end position="110"/>
    </location>
</feature>
<feature type="domain" description="C2H2-type" evidence="3">
    <location>
        <begin position="3541"/>
        <end position="3570"/>
    </location>
</feature>
<sequence>MTKMIRLPVGGDQVELSPPDLTTENGIEGENICNEIPSLRESAPKPTMKMQESSTTTTTPTELEVLDQDIQNQRRTSHRLLTANRNDTVSTTSTLSSSRSNNHGQGAGNMRNSEQMMSIASDPSSTSVICSLPLNRLETMLGMLNVMKKNHDLTTDHGSADAVSSEQDQNTSSSAGSDSTHDAPNDHSLAYKVLCLYCDRSFSSQKLMIKHTDRIHRIAKDRRSSARVLSTTLNGSDVSTCCHFCHKSKTLNLVSENLPELFRHLISVHSDRYYACEHCTLRFTNDEAREAHMEALHPSTNSGRPKSKAALKAFSHGQNCTLHHPQPIVSVVNCKAFKTTTVPPPDATEPSSMPLELSSKTMDRLVLNNSVNNSSTKGESAVQNICLRSSLRNATALAAQKDTESGKSKTKAFKKSERLLRRNSEPMLLSRLGITQHRLPRQSRRLLAAASTNANASLLSSDTLSASSTLATTSMTASCLSKFTTKKKGLMLSNDEVQPVQNCYNKITKLKTIRSTLSTTSMAPVVDETTIETIQDSGKASGKGSDGTANGGTAVTSTGPISDLTGGLNNRGAMNNSSLTANSIWGSSSTGGISSNVSNGNTPMPAASSGVFDEDFYETVTRNVKNNLSCHLDGKLEAPTPCAPSPMSPVSVVPAVRSTVVKSPISTDSKIHEATNLPAVSVMFPTLLTVEQYGTDMKPTTNTAAVASVASTSSVKTKKPVTKNSWKWKWDFVKKYKYVNENGRIVKKIKQPTIGLRDLSKLDMWTQLTMRTKHELFQHGRSNIDDQRQEHASSASHSTAKAEPLVIAEVGATLRHEKRAMVEQLDHILDARLLPHIDLEQNDQRIIKIEPSEELITKEETMNSSTELMDDKDVISVPPVQCSSLVPWSNHSNTHNMNKNSDFLNNLQLIQLNRHYQHSPVVLSGEWARPRCYICYGCGAKFNSLKQVEEHRIFRHPHVHSTFYEIVGRELIEKRLYKHFFIPVIALMMHRMHCMRLGNPERIMNSAMMHGMNPQHAGVCRITVGEIKNEDSSSNEATSFSTSTSASSSSSSRHSTNTTVTTLMDTCSDAMNVLTQCSALAIDEDDEGNSVGPVICSKCQKECQNQILLYAHILHCSNDYVWLQAKKRMKYRRAKRRRGGNRSGASCAPTILTIPRMVQPQQNVVEKMESTGYVSLSSSVDETHGLNGVVASNTSLNSTNLSSNLSTSSDSTCGSSLTSNNSSVNSNDLSKVKSSQKVRRSPKPKENDSDIVKKLLANLPAKRNSRQTSSPSSKQINKRSRVAGRKNFCSTTVSVTSKQVTKLSSLLLGESVVTQPSSDDTTPVHNGNNNDSNKDLSTSSISSTKLEKISHNTASTKLRTRQGFSSSATSGLPVSSNKTQKTTCKKASPSSEDTTNGKRSSKESTHILEKGTAIRKKQNKKRGKLVGTINKNKMLLWKKGQKHPLVRLTTTNGHHRMLRSSGKRLLPTSASIRQPSVAMRSMRHSPRGKNVSKNKILLKKQKQTPSVVVSRRKQEDTLIEMESTTIEDKDNTGIDAAEKVTCNESSEQIASDKIDSSLEAEALVKVTDNSTANEKVEQTNVAIAIEQTVDNMEPLAGSRKTSSESNACPHSAIQVTPNQPIKKQYSKDPPATPAKCNPAHAENSHQSLSTYSAIVEHNEPPGSSGSQSTGGCKRRKKKLNDCIAMLTGKLSERLGVDFFNNEKNIEEASQTQSPVSCSTTKLTTPNTTTSSCSVSSDECSNFTKHKEVTMLKAQNVPKHSSLPSVAPNNNYTTSSAVSEQSDVSSSTSSAWSNDSRQALAALPLQTAPVRLKTVKSVRSLSPNLATPLTFERLTTQIESATEQIPDEPLNLSKNSPIGRGMIRAHTKAQWKLDNASSSVFKPLHSHQESSILATYSSTHPLHAHHLKAENLACHLNHSQGTSKHTNQHKTKCTSPPMADSGSTIAPKMGAGNFSSLKLPPGLIIERVEYKQSRPSITKEIPSVTIVARQRQLPAPELIPSINENSATDLTIEKNTSIMHSSGKLHAFANNSSNFAKPLANSTSGLIHHSDPNHTKILGYGNYSEPNVLPRRSEPSTDNAVTMCMPSVLRSGPCVENRISVTITESNSTVHERIQDVQIPTTSVDLSTTSQKDKMVSSYCSQLRKSPLDSTQMRAPQRTSSSVTSASFHKTSIGTTGVMHGSSEKTPPPITTLIIPQVPMPPLSSQTIHPIKRARRKSIFVPLPVPTDESSRDVMAKPLRQQHSIIPTITASPSTLSGTTGITSANLLASMSLSFIAPGLLPVPGSSMLGPIDMQRLAAVRLPAHLQPPVIPPLKIPDASASATLLEKIFHPTHSDALSTTLELKTDGHCNQPKQPISIQPAATRSNMYHNIAEENAHFISSTMATSPNINGFVNQSEQVSKIHAPPPSTKLDGIRATDTKMKSNSSSATSKGSGRILKRRASVADLQRKALMEQIWNQSIIDKMMHEKDARIISGLEETQKVVKSTTSTAEIVIEENRSIEKIDERTTRKEEHVTTISEKPNVHHSSVSSCAPNGNKTEPQNKKGCLLEIDLMSAETLKVPENISKTILHHNVEELQQHNTAANSLHVQEEKEIKLQNNQKEYNVQLKNKQDDSTIPLTQTIDKLNGSNATLEQNQHIKETDLPAPLSSINAVDMIKTVDKIATAAPEDGAVDIVDCEKSVDTQKTTSKKIVRKRRKNELASILSDQLLESFKEVDKSRLDDLKLLHDLTCETPDVKFTLEQIPQLAKRKSNPRLPELTTQESSKMATTANTTTKKVQNPKRQAKEKEVTSQSTVKEVEIKSTNPSFGSSESYPHKEKGVQIQEREVDSISDSINDLKDKCTQKAPSGTQESIEMPENSTKQGLAIHKTTRSKTQTTLNGEHILHNTSRKSSTRLTYSALNSDVDTERTDIINIEDSKSLSRKLTSTPPAEEILQTCEQKNSTNTIDDVDKVNSLTTSNARLKEITSDKSTDTPVAAKATFNPPKRIMSRRKSVFVDCDLAQYVEKEEEKLKKESTSLSFKDDLMLTPRRGTRSQGQLGLDLMDRLVEATMKPRDPRRRMLQKRREEELNDRENKLQLQLVKNGSPAPVEKQTVNLVEKQMEAAGSNALNRKEKKVVAIETDSFVDTKFKTDKEISFSAGIQEHAPLRRISARRSSVCVRSLTDSQNVKGTVTILPEDDHLRDIGNEVKRIYKRRASIYQPPTEEQHEDEKDGGKQHIRQENLSLNSKVEVENRVLAKKKETIAQKSHNRRSKTPGPGDWKRRNQLPLNGTAEPLIESLLLHAPDSQSNAPKRRTTKNSQIAETVSKLFNIQEEIMLIDSSRRKPRKVILPAISTQPESSNQEQHKETLDSTNEGTEIEKGNEKSNAFSSYDLSNISNEVIEKKSPPHMPRKSFSFSNDEDESPKAIKKLVENIISNTTNSSNASTDYSDDDNMSLACFAARSNVAVANSEQPTDMFAKPPLSTVARAMSVIADDESTTNTDALDDDMMSVTTEIPTSTNISRMGNRRVRRKRRKSRRQNNKVKRQQTKTQEENNKPVQSFNCTLCRKMFKKQDAYNKHRMTLSHIAKLSEQEYLVSQQNQERRQNDPLQVSNDNMQLQLKPNQEVQDSQRTEKIDESNANSMYPSEVIPTTHDDSMSITVTDKSKLHDDQAVKELSQEEKLFFECCSMLKESNSGESVKLKRVTVSLKPSDMLNSTDAINPCLVLTNAANPLSATDASVHLPLIEQNQTLPVSTACCVEEFVATQVTDMHQENSTYPQSHGGLGEAANFLVQRYVVANEGGNVSPHHSIKSSSTMPTATGSSISSNSSSSSSTSSSSSSSSDSNNVSKNNANNSKIKTKGALKGYDNFKVSIPMTGLTVMSTNTANTGVGVGKESRLDTLADVALCGDIPKEFGIAVQSDEINAATLLRVDERSSTCQEALATIPVSETDMFIDEKVYVHSVKLLENKKKDCNSETKTNPSIPRACEQNNAKSMSSTKIGSVKNRECSTKSQNKPSTRWITGPYRRKTEKNNPPPNAEAALQCDHTFLYEGDDVYAFQDSPCDGDLPSSYSSKKNSNTMHNQSAMKNYESSQQHIKKNSTVTTTLEEHEDSQMSSLSFSDRDDFVYGTNTMSEEEEEEEDKNSSISSEQTTPKKLTNADVQKKSLIMGRIFKKGGAKDKLIGDTGLRKCTTASPAATPVTEVPHKVAGAAVATKATTVKSTVKDFDKLFDTLKNDAVLGNEQQNSNEPESDIQHTGSCGEEMHLVTMGVKDILAEHPPNNSDHSYHPGHKNLEKIDNGTERLRRRRAGQQKNLTETWDSDEFEDFQTDDIMRLIDRTEDDEINDNTLSKKRLPLLRTTQQKEKSGNLECISTDGRKQTSALNNNSNNEKEYHRIELDKHVVSKKGIHSLIDKKPSKSDTTVTDDTIRKVMESVILETMGKSCNINKRKPTALNTDSTAASNTKALLVSSNSGNVKGSFTQSASPENVSLALELTSLEEHKLESSVVISSKTITSKFKQKLNSSMRNNLVEVEDASNSNEKEPISRQSKSVADTSTLSNTNPGINAMSVSANSKNNNNNKNISNNNNNSKLSAKSSKVVTGNKSKVKPKSTEEEWIGKTPVVSGKQRRVAPKKMKNIAYDPDSDYEQSIKCKKVKRKLLENDIEANLKIEQLQSTLQNAEDSSILLTTSRRKRNAGDMLYYWSSSSDEEIEKEEKTSRTKRHGESIKNNDRSRHCKPINNNNVPVGKKRGRKKKPLESTKSVEHIIDDANKPDVTDSEKDETIVKNTSNSSTTETSLMATAKKSKTITTATDKKIGVTSKTKKQLDTEKSSQMQTLPVQTDEETCGTSSEHLQQHGWIMGDSHKKLVTMLAHAKGKHDSRKQSTTIRKK</sequence>
<proteinExistence type="predicted"/>
<feature type="compositionally biased region" description="Basic residues" evidence="2">
    <location>
        <begin position="1413"/>
        <end position="1422"/>
    </location>
</feature>
<keyword evidence="1" id="KW-0479">Metal-binding</keyword>
<feature type="compositionally biased region" description="Basic and acidic residues" evidence="2">
    <location>
        <begin position="3204"/>
        <end position="3220"/>
    </location>
</feature>
<keyword evidence="1" id="KW-0863">Zinc-finger</keyword>
<feature type="compositionally biased region" description="Low complexity" evidence="2">
    <location>
        <begin position="1716"/>
        <end position="1730"/>
    </location>
</feature>
<feature type="compositionally biased region" description="Low complexity" evidence="2">
    <location>
        <begin position="3802"/>
        <end position="3835"/>
    </location>
</feature>
<dbReference type="STRING" id="62324.A0A4Y0BK62"/>
<feature type="compositionally biased region" description="Low complexity" evidence="2">
    <location>
        <begin position="1032"/>
        <end position="1057"/>
    </location>
</feature>
<feature type="region of interest" description="Disordered" evidence="2">
    <location>
        <begin position="2749"/>
        <end position="2821"/>
    </location>
</feature>
<feature type="region of interest" description="Disordered" evidence="2">
    <location>
        <begin position="3493"/>
        <end position="3536"/>
    </location>
</feature>
<feature type="compositionally biased region" description="Polar residues" evidence="2">
    <location>
        <begin position="1757"/>
        <end position="1772"/>
    </location>
</feature>
<feature type="region of interest" description="Disordered" evidence="2">
    <location>
        <begin position="37"/>
        <end position="60"/>
    </location>
</feature>
<feature type="compositionally biased region" description="Low complexity" evidence="2">
    <location>
        <begin position="536"/>
        <end position="547"/>
    </location>
</feature>
<feature type="compositionally biased region" description="Polar residues" evidence="2">
    <location>
        <begin position="1351"/>
        <end position="1382"/>
    </location>
</feature>
<dbReference type="SMART" id="SM00355">
    <property type="entry name" value="ZnF_C2H2"/>
    <property type="match status" value="6"/>
</dbReference>
<feature type="region of interest" description="Disordered" evidence="2">
    <location>
        <begin position="1314"/>
        <end position="1422"/>
    </location>
</feature>
<feature type="compositionally biased region" description="Low complexity" evidence="2">
    <location>
        <begin position="1197"/>
        <end position="1233"/>
    </location>
</feature>
<feature type="compositionally biased region" description="Low complexity" evidence="2">
    <location>
        <begin position="2422"/>
        <end position="2433"/>
    </location>
</feature>
<feature type="compositionally biased region" description="Polar residues" evidence="2">
    <location>
        <begin position="1314"/>
        <end position="1344"/>
    </location>
</feature>
<feature type="region of interest" description="Disordered" evidence="2">
    <location>
        <begin position="1595"/>
        <end position="1646"/>
    </location>
</feature>
<dbReference type="VEuPathDB" id="VectorBase:AFUN020368"/>
<feature type="region of interest" description="Disordered" evidence="2">
    <location>
        <begin position="2519"/>
        <end position="2539"/>
    </location>
</feature>
<feature type="region of interest" description="Disordered" evidence="2">
    <location>
        <begin position="1030"/>
        <end position="1057"/>
    </location>
</feature>
<reference evidence="4" key="1">
    <citation type="submission" date="2020-05" db="UniProtKB">
        <authorList>
            <consortium name="EnsemblMetazoa"/>
        </authorList>
    </citation>
    <scope>IDENTIFICATION</scope>
    <source>
        <strain evidence="4">FUMOZ</strain>
    </source>
</reference>
<dbReference type="VEuPathDB" id="VectorBase:AFUN2_010208"/>
<feature type="compositionally biased region" description="Low complexity" evidence="2">
    <location>
        <begin position="2767"/>
        <end position="2776"/>
    </location>
</feature>
<feature type="region of interest" description="Disordered" evidence="2">
    <location>
        <begin position="4801"/>
        <end position="4831"/>
    </location>
</feature>
<feature type="region of interest" description="Disordered" evidence="2">
    <location>
        <begin position="2399"/>
        <end position="2436"/>
    </location>
</feature>
<dbReference type="GO" id="GO:0008270">
    <property type="term" value="F:zinc ion binding"/>
    <property type="evidence" value="ECO:0007669"/>
    <property type="project" value="UniProtKB-KW"/>
</dbReference>
<feature type="region of interest" description="Disordered" evidence="2">
    <location>
        <begin position="1197"/>
        <end position="1283"/>
    </location>
</feature>
<evidence type="ECO:0000256" key="1">
    <source>
        <dbReference type="PROSITE-ProRule" id="PRU00042"/>
    </source>
</evidence>
<feature type="region of interest" description="Disordered" evidence="2">
    <location>
        <begin position="4685"/>
        <end position="4777"/>
    </location>
</feature>
<feature type="domain" description="C2H2-type" evidence="3">
    <location>
        <begin position="274"/>
        <end position="302"/>
    </location>
</feature>
<feature type="region of interest" description="Disordered" evidence="2">
    <location>
        <begin position="3196"/>
        <end position="3225"/>
    </location>
</feature>
<feature type="compositionally biased region" description="Low complexity" evidence="2">
    <location>
        <begin position="4545"/>
        <end position="4579"/>
    </location>
</feature>
<protein>
    <recommendedName>
        <fullName evidence="3">C2H2-type domain-containing protein</fullName>
    </recommendedName>
</protein>
<feature type="region of interest" description="Disordered" evidence="2">
    <location>
        <begin position="3334"/>
        <end position="3363"/>
    </location>
</feature>
<feature type="compositionally biased region" description="Polar residues" evidence="2">
    <location>
        <begin position="3493"/>
        <end position="3503"/>
    </location>
</feature>
<name>A0A4Y0BK62_ANOFN</name>
<feature type="compositionally biased region" description="Polar residues" evidence="2">
    <location>
        <begin position="162"/>
        <end position="178"/>
    </location>
</feature>
<feature type="region of interest" description="Disordered" evidence="2">
    <location>
        <begin position="3237"/>
        <end position="3266"/>
    </location>
</feature>
<feature type="compositionally biased region" description="Polar residues" evidence="2">
    <location>
        <begin position="2844"/>
        <end position="2860"/>
    </location>
</feature>
<feature type="compositionally biased region" description="Polar residues" evidence="2">
    <location>
        <begin position="551"/>
        <end position="560"/>
    </location>
</feature>
<keyword evidence="1" id="KW-0862">Zinc</keyword>
<feature type="compositionally biased region" description="Low complexity" evidence="2">
    <location>
        <begin position="1773"/>
        <end position="1790"/>
    </location>
</feature>
<feature type="region of interest" description="Disordered" evidence="2">
    <location>
        <begin position="2841"/>
        <end position="2860"/>
    </location>
</feature>